<proteinExistence type="predicted"/>
<dbReference type="EMBL" id="JACAOZ010000002">
    <property type="protein sequence ID" value="NVZ54737.1"/>
    <property type="molecule type" value="Genomic_DNA"/>
</dbReference>
<dbReference type="NCBIfam" id="NF033832">
    <property type="entry name" value="sce7726_fam"/>
    <property type="match status" value="1"/>
</dbReference>
<dbReference type="RefSeq" id="WP_177032320.1">
    <property type="nucleotide sequence ID" value="NZ_JACAOZ010000002.1"/>
</dbReference>
<gene>
    <name evidence="1" type="ORF">HX797_00550</name>
</gene>
<name>A0A7Y7V4R5_9PSED</name>
<organism evidence="1 2">
    <name type="scientific">Pseudomonas edaphica</name>
    <dbReference type="NCBI Taxonomy" id="2006980"/>
    <lineage>
        <taxon>Bacteria</taxon>
        <taxon>Pseudomonadati</taxon>
        <taxon>Pseudomonadota</taxon>
        <taxon>Gammaproteobacteria</taxon>
        <taxon>Pseudomonadales</taxon>
        <taxon>Pseudomonadaceae</taxon>
        <taxon>Pseudomonas</taxon>
    </lineage>
</organism>
<dbReference type="Proteomes" id="UP000560470">
    <property type="component" value="Unassembled WGS sequence"/>
</dbReference>
<dbReference type="InterPro" id="IPR047729">
    <property type="entry name" value="Sce7726-like"/>
</dbReference>
<reference evidence="1 2" key="1">
    <citation type="submission" date="2020-04" db="EMBL/GenBank/DDBJ databases">
        <title>Molecular characterization of pseudomonads from Agaricus bisporus reveal novel blotch 2 pathogens in Western Europe.</title>
        <authorList>
            <person name="Taparia T."/>
            <person name="Krijger M."/>
            <person name="Haynes E."/>
            <person name="Elpinstone J.G."/>
            <person name="Noble R."/>
            <person name="Van Der Wolf J."/>
        </authorList>
    </citation>
    <scope>NUCLEOTIDE SEQUENCE [LARGE SCALE GENOMIC DNA]</scope>
    <source>
        <strain evidence="1 2">B7002</strain>
    </source>
</reference>
<dbReference type="AlphaFoldDB" id="A0A7Y7V4R5"/>
<evidence type="ECO:0000313" key="2">
    <source>
        <dbReference type="Proteomes" id="UP000560470"/>
    </source>
</evidence>
<evidence type="ECO:0000313" key="1">
    <source>
        <dbReference type="EMBL" id="NVZ54737.1"/>
    </source>
</evidence>
<comment type="caution">
    <text evidence="1">The sequence shown here is derived from an EMBL/GenBank/DDBJ whole genome shotgun (WGS) entry which is preliminary data.</text>
</comment>
<accession>A0A7Y7V4R5</accession>
<protein>
    <submittedName>
        <fullName evidence="1">Sce7726 family protein</fullName>
    </submittedName>
</protein>
<sequence length="182" mass="20964">MSLKDKHIRFALKQHLLKRRPAASKILEELRIQNGNAIADVVAFYKEMHCYEIKGETDNVSRLTRQSGFYNLVFPKLTAVITKNHLKWAENNLPPYWGIILASEHGTDVILKYQRGAKLNPQFDKEMALMTLWKDELVKIAKNSTNLKVKTSHTRQELASIISPLLRKDLTLDLVRDAILSR</sequence>